<sequence>MRTTLLFVFILLLNSCERIIEQNQFNNEQGNYTSPYQGTWYGNYSISGANSTFVLKVFKAGNIEVTRNTGNTSETFYGQVLNNGALSSVYSQSSGFALYGNLNVKNGTWKQNDLSGNWTITKQ</sequence>
<name>A0A2D0A685_9FLAO</name>
<proteinExistence type="predicted"/>
<reference evidence="1 2" key="1">
    <citation type="submission" date="2014-01" db="EMBL/GenBank/DDBJ databases">
        <authorList>
            <consortium name="Genome Consortium for Active Teaching"/>
            <person name="Sontag T.C."/>
            <person name="Newman J.D."/>
        </authorList>
    </citation>
    <scope>NUCLEOTIDE SEQUENCE [LARGE SCALE GENOMIC DNA]</scope>
    <source>
        <strain evidence="1 2">DSM 19056</strain>
    </source>
</reference>
<dbReference type="Proteomes" id="UP000197587">
    <property type="component" value="Unassembled WGS sequence"/>
</dbReference>
<evidence type="ECO:0000313" key="1">
    <source>
        <dbReference type="EMBL" id="OWK98035.1"/>
    </source>
</evidence>
<protein>
    <submittedName>
        <fullName evidence="1">Uncharacterized protein</fullName>
    </submittedName>
</protein>
<accession>A0A2D0A685</accession>
<gene>
    <name evidence="1" type="ORF">AP75_08010</name>
</gene>
<comment type="caution">
    <text evidence="1">The sequence shown here is derived from an EMBL/GenBank/DDBJ whole genome shotgun (WGS) entry which is preliminary data.</text>
</comment>
<dbReference type="RefSeq" id="WP_088264189.1">
    <property type="nucleotide sequence ID" value="NZ_JASZ02000015.1"/>
</dbReference>
<dbReference type="EMBL" id="JASZ02000015">
    <property type="protein sequence ID" value="OWK98035.1"/>
    <property type="molecule type" value="Genomic_DNA"/>
</dbReference>
<organism evidence="1 2">
    <name type="scientific">Kaistella haifensis DSM 19056</name>
    <dbReference type="NCBI Taxonomy" id="1450526"/>
    <lineage>
        <taxon>Bacteria</taxon>
        <taxon>Pseudomonadati</taxon>
        <taxon>Bacteroidota</taxon>
        <taxon>Flavobacteriia</taxon>
        <taxon>Flavobacteriales</taxon>
        <taxon>Weeksellaceae</taxon>
        <taxon>Chryseobacterium group</taxon>
        <taxon>Kaistella</taxon>
    </lineage>
</organism>
<keyword evidence="2" id="KW-1185">Reference proteome</keyword>
<reference evidence="1 2" key="2">
    <citation type="submission" date="2017-05" db="EMBL/GenBank/DDBJ databases">
        <title>Genome of Chryseobacterium haifense.</title>
        <authorList>
            <person name="Newman J.D."/>
        </authorList>
    </citation>
    <scope>NUCLEOTIDE SEQUENCE [LARGE SCALE GENOMIC DNA]</scope>
    <source>
        <strain evidence="1 2">DSM 19056</strain>
    </source>
</reference>
<dbReference type="AlphaFoldDB" id="A0A2D0A685"/>
<evidence type="ECO:0000313" key="2">
    <source>
        <dbReference type="Proteomes" id="UP000197587"/>
    </source>
</evidence>